<evidence type="ECO:0000256" key="4">
    <source>
        <dbReference type="SAM" id="Coils"/>
    </source>
</evidence>
<feature type="domain" description="Leucine zipper with capping helix" evidence="6">
    <location>
        <begin position="109"/>
        <end position="161"/>
    </location>
</feature>
<protein>
    <submittedName>
        <fullName evidence="7">Mnd1 family protein</fullName>
    </submittedName>
</protein>
<evidence type="ECO:0000256" key="1">
    <source>
        <dbReference type="ARBA" id="ARBA00004123"/>
    </source>
</evidence>
<accession>A0A2A9M8R2</accession>
<feature type="domain" description="Mnd1 HTH" evidence="5">
    <location>
        <begin position="16"/>
        <end position="38"/>
    </location>
</feature>
<keyword evidence="2 4" id="KW-0175">Coiled coil</keyword>
<dbReference type="Proteomes" id="UP000224006">
    <property type="component" value="Chromosome XI"/>
</dbReference>
<evidence type="ECO:0000313" key="8">
    <source>
        <dbReference type="Proteomes" id="UP000224006"/>
    </source>
</evidence>
<proteinExistence type="predicted"/>
<dbReference type="GeneID" id="40307019"/>
<dbReference type="AlphaFoldDB" id="A0A2A9M8R2"/>
<dbReference type="RefSeq" id="XP_029216026.1">
    <property type="nucleotide sequence ID" value="XM_029360667.1"/>
</dbReference>
<dbReference type="KEGG" id="bbes:BESB_019580"/>
<keyword evidence="8" id="KW-1185">Reference proteome</keyword>
<comment type="caution">
    <text evidence="7">The sequence shown here is derived from an EMBL/GenBank/DDBJ whole genome shotgun (WGS) entry which is preliminary data.</text>
</comment>
<dbReference type="GO" id="GO:0005634">
    <property type="term" value="C:nucleus"/>
    <property type="evidence" value="ECO:0007669"/>
    <property type="project" value="UniProtKB-SubCell"/>
</dbReference>
<reference evidence="7 8" key="1">
    <citation type="submission" date="2017-09" db="EMBL/GenBank/DDBJ databases">
        <title>Genome sequencing of Besnoitia besnoiti strain Bb-Ger1.</title>
        <authorList>
            <person name="Schares G."/>
            <person name="Venepally P."/>
            <person name="Lorenzi H.A."/>
        </authorList>
    </citation>
    <scope>NUCLEOTIDE SEQUENCE [LARGE SCALE GENOMIC DNA]</scope>
    <source>
        <strain evidence="7 8">Bb-Ger1</strain>
    </source>
</reference>
<keyword evidence="3" id="KW-0539">Nucleus</keyword>
<evidence type="ECO:0000256" key="3">
    <source>
        <dbReference type="ARBA" id="ARBA00023242"/>
    </source>
</evidence>
<dbReference type="Pfam" id="PF18517">
    <property type="entry name" value="LZ3wCH"/>
    <property type="match status" value="1"/>
</dbReference>
<evidence type="ECO:0000256" key="2">
    <source>
        <dbReference type="ARBA" id="ARBA00023054"/>
    </source>
</evidence>
<evidence type="ECO:0000259" key="5">
    <source>
        <dbReference type="Pfam" id="PF03962"/>
    </source>
</evidence>
<dbReference type="STRING" id="94643.A0A2A9M8R2"/>
<dbReference type="InterPro" id="IPR040661">
    <property type="entry name" value="LZ3wCH"/>
</dbReference>
<evidence type="ECO:0000313" key="7">
    <source>
        <dbReference type="EMBL" id="PFH32017.1"/>
    </source>
</evidence>
<dbReference type="EMBL" id="NWUJ01000012">
    <property type="protein sequence ID" value="PFH32017.1"/>
    <property type="molecule type" value="Genomic_DNA"/>
</dbReference>
<evidence type="ECO:0000259" key="6">
    <source>
        <dbReference type="Pfam" id="PF18517"/>
    </source>
</evidence>
<name>A0A2A9M8R2_BESBE</name>
<dbReference type="InterPro" id="IPR040453">
    <property type="entry name" value="Mnd1_HTH"/>
</dbReference>
<feature type="coiled-coil region" evidence="4">
    <location>
        <begin position="50"/>
        <end position="105"/>
    </location>
</feature>
<gene>
    <name evidence="7" type="ORF">BESB_019580</name>
</gene>
<comment type="subcellular location">
    <subcellularLocation>
        <location evidence="1">Nucleus</location>
    </subcellularLocation>
</comment>
<organism evidence="7 8">
    <name type="scientific">Besnoitia besnoiti</name>
    <name type="common">Apicomplexan protozoan</name>
    <dbReference type="NCBI Taxonomy" id="94643"/>
    <lineage>
        <taxon>Eukaryota</taxon>
        <taxon>Sar</taxon>
        <taxon>Alveolata</taxon>
        <taxon>Apicomplexa</taxon>
        <taxon>Conoidasida</taxon>
        <taxon>Coccidia</taxon>
        <taxon>Eucoccidiorida</taxon>
        <taxon>Eimeriorina</taxon>
        <taxon>Sarcocystidae</taxon>
        <taxon>Besnoitia</taxon>
    </lineage>
</organism>
<dbReference type="Pfam" id="PF03962">
    <property type="entry name" value="Mnd1"/>
    <property type="match status" value="1"/>
</dbReference>
<dbReference type="VEuPathDB" id="ToxoDB:BESB_019580"/>
<dbReference type="OrthoDB" id="329191at2759"/>
<sequence>MAKSKQTAEERMHAMKMLLDENLIHTDKIGSSSVFWALKSEATAQRLSALEKLRAHKSELECALNALKRELSERKCVSPEEVQRAEEMSRQLSELRKQVAEAASNDPIRINTMIKENQYARDAVIRWTDNICCIRQFMKQRFGVSEEEVNRRCGIPPGIDDLQKLGL</sequence>